<keyword evidence="3" id="KW-1185">Reference proteome</keyword>
<dbReference type="EMBL" id="JADPRT010000007">
    <property type="protein sequence ID" value="MBF9070019.1"/>
    <property type="molecule type" value="Genomic_DNA"/>
</dbReference>
<proteinExistence type="predicted"/>
<dbReference type="AlphaFoldDB" id="A0A931B2R3"/>
<feature type="signal peptide" evidence="1">
    <location>
        <begin position="1"/>
        <end position="29"/>
    </location>
</feature>
<organism evidence="2 3">
    <name type="scientific">Streptacidiphilus fuscans</name>
    <dbReference type="NCBI Taxonomy" id="2789292"/>
    <lineage>
        <taxon>Bacteria</taxon>
        <taxon>Bacillati</taxon>
        <taxon>Actinomycetota</taxon>
        <taxon>Actinomycetes</taxon>
        <taxon>Kitasatosporales</taxon>
        <taxon>Streptomycetaceae</taxon>
        <taxon>Streptacidiphilus</taxon>
    </lineage>
</organism>
<comment type="caution">
    <text evidence="2">The sequence shown here is derived from an EMBL/GenBank/DDBJ whole genome shotgun (WGS) entry which is preliminary data.</text>
</comment>
<dbReference type="RefSeq" id="WP_196195191.1">
    <property type="nucleotide sequence ID" value="NZ_JADPRT010000007.1"/>
</dbReference>
<evidence type="ECO:0000256" key="1">
    <source>
        <dbReference type="SAM" id="SignalP"/>
    </source>
</evidence>
<evidence type="ECO:0000313" key="2">
    <source>
        <dbReference type="EMBL" id="MBF9070019.1"/>
    </source>
</evidence>
<protein>
    <submittedName>
        <fullName evidence="2">Uncharacterized protein</fullName>
    </submittedName>
</protein>
<feature type="chain" id="PRO_5037963514" evidence="1">
    <location>
        <begin position="30"/>
        <end position="195"/>
    </location>
</feature>
<keyword evidence="1" id="KW-0732">Signal</keyword>
<gene>
    <name evidence="2" type="ORF">I2501_18510</name>
</gene>
<name>A0A931B2R3_9ACTN</name>
<reference evidence="2" key="1">
    <citation type="submission" date="2020-11" db="EMBL/GenBank/DDBJ databases">
        <title>Isolation and identification of active actinomycetes.</title>
        <authorList>
            <person name="Yu B."/>
        </authorList>
    </citation>
    <scope>NUCLEOTIDE SEQUENCE</scope>
    <source>
        <strain evidence="2">NEAU-YB345</strain>
    </source>
</reference>
<accession>A0A931B2R3</accession>
<dbReference type="Proteomes" id="UP000657385">
    <property type="component" value="Unassembled WGS sequence"/>
</dbReference>
<evidence type="ECO:0000313" key="3">
    <source>
        <dbReference type="Proteomes" id="UP000657385"/>
    </source>
</evidence>
<sequence>MRFTRSVVVLSAAALAASVAAAFGPSASAATPASGSLTLTASTAFAHGAVCDGLFVSVGSPATSSWSGTTGGTAVLPVTGGDANLTQFVGSAQLGGSLTVVDVATGHSVTFSQLTFDDFAGVFSGVPQGGTAPVALLDPSGDLSVSASGGVQTFSASESDLDPAGAAYLDGALHTAFFQGGAAVGALTLSYTPAS</sequence>